<evidence type="ECO:0000313" key="2">
    <source>
        <dbReference type="Proteomes" id="UP001165289"/>
    </source>
</evidence>
<accession>A0AAV7JJE2</accession>
<dbReference type="PANTHER" id="PTHR45913:SF5">
    <property type="entry name" value="GENERAL TRANSCRIPTION FACTOR II-I REPEAT DOMAIN-CONTAINING PROTEIN 2A-LIKE PROTEIN"/>
    <property type="match status" value="1"/>
</dbReference>
<organism evidence="1 2">
    <name type="scientific">Oopsacas minuta</name>
    <dbReference type="NCBI Taxonomy" id="111878"/>
    <lineage>
        <taxon>Eukaryota</taxon>
        <taxon>Metazoa</taxon>
        <taxon>Porifera</taxon>
        <taxon>Hexactinellida</taxon>
        <taxon>Hexasterophora</taxon>
        <taxon>Lyssacinosida</taxon>
        <taxon>Leucopsacidae</taxon>
        <taxon>Oopsacas</taxon>
    </lineage>
</organism>
<dbReference type="AlphaFoldDB" id="A0AAV7JJE2"/>
<dbReference type="Proteomes" id="UP001165289">
    <property type="component" value="Unassembled WGS sequence"/>
</dbReference>
<comment type="caution">
    <text evidence="1">The sequence shown here is derived from an EMBL/GenBank/DDBJ whole genome shotgun (WGS) entry which is preliminary data.</text>
</comment>
<dbReference type="PANTHER" id="PTHR45913">
    <property type="entry name" value="EPM2A-INTERACTING PROTEIN 1"/>
    <property type="match status" value="1"/>
</dbReference>
<keyword evidence="2" id="KW-1185">Reference proteome</keyword>
<dbReference type="EMBL" id="JAKMXF010000323">
    <property type="protein sequence ID" value="KAI6649018.1"/>
    <property type="molecule type" value="Genomic_DNA"/>
</dbReference>
<evidence type="ECO:0000313" key="1">
    <source>
        <dbReference type="EMBL" id="KAI6649018.1"/>
    </source>
</evidence>
<sequence length="167" mass="19055">MSAQMCVIQLNSQYYQRSTKAFEVVEELLDPCPMKGTITGQDILNEVKHVIMKFNLSLGKHCGIRTDGTPVMIGKHKEFTSLMLKYVSHEVITHHCIIRQQQLCAKTLQMKHVMEKVVSTFNIIRSNGLNPREFQAFLTEEGSDHDDVIYCLLAQQSGHSCQIRFPT</sequence>
<reference evidence="1 2" key="1">
    <citation type="journal article" date="2023" name="BMC Biol.">
        <title>The compact genome of the sponge Oopsacas minuta (Hexactinellida) is lacking key metazoan core genes.</title>
        <authorList>
            <person name="Santini S."/>
            <person name="Schenkelaars Q."/>
            <person name="Jourda C."/>
            <person name="Duchesne M."/>
            <person name="Belahbib H."/>
            <person name="Rocher C."/>
            <person name="Selva M."/>
            <person name="Riesgo A."/>
            <person name="Vervoort M."/>
            <person name="Leys S.P."/>
            <person name="Kodjabachian L."/>
            <person name="Le Bivic A."/>
            <person name="Borchiellini C."/>
            <person name="Claverie J.M."/>
            <person name="Renard E."/>
        </authorList>
    </citation>
    <scope>NUCLEOTIDE SEQUENCE [LARGE SCALE GENOMIC DNA]</scope>
    <source>
        <strain evidence="1">SPO-2</strain>
    </source>
</reference>
<name>A0AAV7JJE2_9METZ</name>
<proteinExistence type="predicted"/>
<protein>
    <submittedName>
        <fullName evidence="1">General transcription factor II-I repeat domain-containing protein 2A-like</fullName>
    </submittedName>
</protein>
<gene>
    <name evidence="1" type="ORF">LOD99_6901</name>
</gene>